<evidence type="ECO:0000313" key="2">
    <source>
        <dbReference type="EMBL" id="MCW1916524.1"/>
    </source>
</evidence>
<dbReference type="Proteomes" id="UP001165653">
    <property type="component" value="Unassembled WGS sequence"/>
</dbReference>
<feature type="region of interest" description="Disordered" evidence="1">
    <location>
        <begin position="146"/>
        <end position="165"/>
    </location>
</feature>
<gene>
    <name evidence="2" type="ORF">OJ996_23255</name>
</gene>
<name>A0ABT3GA81_9BACT</name>
<evidence type="ECO:0000313" key="3">
    <source>
        <dbReference type="Proteomes" id="UP001165653"/>
    </source>
</evidence>
<organism evidence="2 3">
    <name type="scientific">Luteolibacter rhizosphaerae</name>
    <dbReference type="NCBI Taxonomy" id="2989719"/>
    <lineage>
        <taxon>Bacteria</taxon>
        <taxon>Pseudomonadati</taxon>
        <taxon>Verrucomicrobiota</taxon>
        <taxon>Verrucomicrobiia</taxon>
        <taxon>Verrucomicrobiales</taxon>
        <taxon>Verrucomicrobiaceae</taxon>
        <taxon>Luteolibacter</taxon>
    </lineage>
</organism>
<dbReference type="RefSeq" id="WP_264516102.1">
    <property type="nucleotide sequence ID" value="NZ_JAPDDR010000016.1"/>
</dbReference>
<keyword evidence="3" id="KW-1185">Reference proteome</keyword>
<sequence>MKRWLRERSDDECFAFVSACIRFRGYGYEQRALDLATSCIRQPAHALVVLRAGLVDPDAGSIKFWLAFGIKKLGGRKVLAEISALLDAKPSAVDKALYWLPGLLPSTDEASRASCQILRAEAQRRGIIRGPASTCTPDGRVLFHDIDGPPDVGSSPGFHRGSGGL</sequence>
<comment type="caution">
    <text evidence="2">The sequence shown here is derived from an EMBL/GenBank/DDBJ whole genome shotgun (WGS) entry which is preliminary data.</text>
</comment>
<protein>
    <submittedName>
        <fullName evidence="2">Uncharacterized protein</fullName>
    </submittedName>
</protein>
<accession>A0ABT3GA81</accession>
<evidence type="ECO:0000256" key="1">
    <source>
        <dbReference type="SAM" id="MobiDB-lite"/>
    </source>
</evidence>
<dbReference type="EMBL" id="JAPDDR010000016">
    <property type="protein sequence ID" value="MCW1916524.1"/>
    <property type="molecule type" value="Genomic_DNA"/>
</dbReference>
<proteinExistence type="predicted"/>
<reference evidence="2" key="1">
    <citation type="submission" date="2022-10" db="EMBL/GenBank/DDBJ databases">
        <title>Luteolibacter sp. GHJ8, whole genome shotgun sequencing project.</title>
        <authorList>
            <person name="Zhao G."/>
            <person name="Shen L."/>
        </authorList>
    </citation>
    <scope>NUCLEOTIDE SEQUENCE</scope>
    <source>
        <strain evidence="2">GHJ8</strain>
    </source>
</reference>